<evidence type="ECO:0000313" key="3">
    <source>
        <dbReference type="Proteomes" id="UP000287910"/>
    </source>
</evidence>
<name>A0A3S0RY29_9BACI</name>
<sequence>MYQSNWRNRINSKGYTFIEALFHFIVFALFLHLLIYTYSWINQMNNSLLNNEQVSWELFVQDIQQYFVDVKSLHLYKKKDEKIEIKYVDSNKIKQIQRYGDIIRLRTNDQGYVPLLIGIQSTDFSLNGNLLTITVKFTSGLERERTFYVPVFNE</sequence>
<feature type="transmembrane region" description="Helical" evidence="1">
    <location>
        <begin position="21"/>
        <end position="41"/>
    </location>
</feature>
<dbReference type="InterPro" id="IPR016977">
    <property type="entry name" value="ComGF"/>
</dbReference>
<keyword evidence="1" id="KW-0472">Membrane</keyword>
<dbReference type="RefSeq" id="WP_126657073.1">
    <property type="nucleotide sequence ID" value="NZ_RYYR01000001.1"/>
</dbReference>
<reference evidence="2 3" key="1">
    <citation type="submission" date="2018-12" db="EMBL/GenBank/DDBJ databases">
        <title>Lysinibacillus antri sp. nov., isolated from a cave soil.</title>
        <authorList>
            <person name="Narsing Rao M.P."/>
            <person name="Zhang H."/>
            <person name="Dong Z.-Y."/>
            <person name="Niu X.-K."/>
            <person name="Zhang K."/>
            <person name="Fang B.-Z."/>
            <person name="Kang Y.-Q."/>
            <person name="Xiao M."/>
            <person name="Li W.-J."/>
        </authorList>
    </citation>
    <scope>NUCLEOTIDE SEQUENCE [LARGE SCALE GENOMIC DNA]</scope>
    <source>
        <strain evidence="2 3">SYSU K30002</strain>
    </source>
</reference>
<organism evidence="2 3">
    <name type="scientific">Lysinibacillus antri</name>
    <dbReference type="NCBI Taxonomy" id="2498145"/>
    <lineage>
        <taxon>Bacteria</taxon>
        <taxon>Bacillati</taxon>
        <taxon>Bacillota</taxon>
        <taxon>Bacilli</taxon>
        <taxon>Bacillales</taxon>
        <taxon>Bacillaceae</taxon>
        <taxon>Lysinibacillus</taxon>
    </lineage>
</organism>
<evidence type="ECO:0008006" key="4">
    <source>
        <dbReference type="Google" id="ProtNLM"/>
    </source>
</evidence>
<evidence type="ECO:0000313" key="2">
    <source>
        <dbReference type="EMBL" id="RUL56958.1"/>
    </source>
</evidence>
<dbReference type="AlphaFoldDB" id="A0A3S0RY29"/>
<dbReference type="EMBL" id="RYYR01000001">
    <property type="protein sequence ID" value="RUL56958.1"/>
    <property type="molecule type" value="Genomic_DNA"/>
</dbReference>
<gene>
    <name evidence="2" type="ORF">EK386_00620</name>
</gene>
<keyword evidence="3" id="KW-1185">Reference proteome</keyword>
<dbReference type="Pfam" id="PF15980">
    <property type="entry name" value="ComGF"/>
    <property type="match status" value="1"/>
</dbReference>
<keyword evidence="1" id="KW-0812">Transmembrane</keyword>
<evidence type="ECO:0000256" key="1">
    <source>
        <dbReference type="SAM" id="Phobius"/>
    </source>
</evidence>
<keyword evidence="1" id="KW-1133">Transmembrane helix</keyword>
<protein>
    <recommendedName>
        <fullName evidence="4">Competence protein ComGF</fullName>
    </recommendedName>
</protein>
<dbReference type="Proteomes" id="UP000287910">
    <property type="component" value="Unassembled WGS sequence"/>
</dbReference>
<comment type="caution">
    <text evidence="2">The sequence shown here is derived from an EMBL/GenBank/DDBJ whole genome shotgun (WGS) entry which is preliminary data.</text>
</comment>
<dbReference type="NCBIfam" id="NF041002">
    <property type="entry name" value="pilin_ComGF"/>
    <property type="match status" value="1"/>
</dbReference>
<proteinExistence type="predicted"/>
<accession>A0A3S0RY29</accession>